<evidence type="ECO:0000313" key="2">
    <source>
        <dbReference type="EMBL" id="RIB25618.1"/>
    </source>
</evidence>
<feature type="compositionally biased region" description="Low complexity" evidence="1">
    <location>
        <begin position="46"/>
        <end position="67"/>
    </location>
</feature>
<feature type="region of interest" description="Disordered" evidence="1">
    <location>
        <begin position="1"/>
        <end position="116"/>
    </location>
</feature>
<name>A0A397VUK3_9GLOM</name>
<organism evidence="2 3">
    <name type="scientific">Gigaspora rosea</name>
    <dbReference type="NCBI Taxonomy" id="44941"/>
    <lineage>
        <taxon>Eukaryota</taxon>
        <taxon>Fungi</taxon>
        <taxon>Fungi incertae sedis</taxon>
        <taxon>Mucoromycota</taxon>
        <taxon>Glomeromycotina</taxon>
        <taxon>Glomeromycetes</taxon>
        <taxon>Diversisporales</taxon>
        <taxon>Gigasporaceae</taxon>
        <taxon>Gigaspora</taxon>
    </lineage>
</organism>
<feature type="compositionally biased region" description="Basic and acidic residues" evidence="1">
    <location>
        <begin position="70"/>
        <end position="79"/>
    </location>
</feature>
<dbReference type="AlphaFoldDB" id="A0A397VUK3"/>
<dbReference type="EMBL" id="QKWP01000167">
    <property type="protein sequence ID" value="RIB25618.1"/>
    <property type="molecule type" value="Genomic_DNA"/>
</dbReference>
<feature type="compositionally biased region" description="Basic residues" evidence="1">
    <location>
        <begin position="80"/>
        <end position="102"/>
    </location>
</feature>
<dbReference type="Proteomes" id="UP000266673">
    <property type="component" value="Unassembled WGS sequence"/>
</dbReference>
<evidence type="ECO:0000313" key="3">
    <source>
        <dbReference type="Proteomes" id="UP000266673"/>
    </source>
</evidence>
<reference evidence="2 3" key="1">
    <citation type="submission" date="2018-06" db="EMBL/GenBank/DDBJ databases">
        <title>Comparative genomics reveals the genomic features of Rhizophagus irregularis, R. cerebriforme, R. diaphanum and Gigaspora rosea, and their symbiotic lifestyle signature.</title>
        <authorList>
            <person name="Morin E."/>
            <person name="San Clemente H."/>
            <person name="Chen E.C.H."/>
            <person name="De La Providencia I."/>
            <person name="Hainaut M."/>
            <person name="Kuo A."/>
            <person name="Kohler A."/>
            <person name="Murat C."/>
            <person name="Tang N."/>
            <person name="Roy S."/>
            <person name="Loubradou J."/>
            <person name="Henrissat B."/>
            <person name="Grigoriev I.V."/>
            <person name="Corradi N."/>
            <person name="Roux C."/>
            <person name="Martin F.M."/>
        </authorList>
    </citation>
    <scope>NUCLEOTIDE SEQUENCE [LARGE SCALE GENOMIC DNA]</scope>
    <source>
        <strain evidence="2 3">DAOM 194757</strain>
    </source>
</reference>
<comment type="caution">
    <text evidence="2">The sequence shown here is derived from an EMBL/GenBank/DDBJ whole genome shotgun (WGS) entry which is preliminary data.</text>
</comment>
<gene>
    <name evidence="2" type="ORF">C2G38_2165427</name>
</gene>
<sequence>MKRGTKERHVKDEKGPKNKSSEMKRAPTNDDTNGEKKHQQCKRPLANNAKITAPNTTPTTNSTTIQPIKKKWDAKDKVAKKQICKSKRGKSAKAEKKYKKAATQKAKMQEGKNAMT</sequence>
<keyword evidence="3" id="KW-1185">Reference proteome</keyword>
<accession>A0A397VUK3</accession>
<feature type="compositionally biased region" description="Basic and acidic residues" evidence="1">
    <location>
        <begin position="7"/>
        <end position="38"/>
    </location>
</feature>
<proteinExistence type="predicted"/>
<evidence type="ECO:0000256" key="1">
    <source>
        <dbReference type="SAM" id="MobiDB-lite"/>
    </source>
</evidence>
<protein>
    <submittedName>
        <fullName evidence="2">Uncharacterized protein</fullName>
    </submittedName>
</protein>